<dbReference type="Gene3D" id="3.30.450.40">
    <property type="match status" value="1"/>
</dbReference>
<feature type="transmembrane region" description="Helical" evidence="4">
    <location>
        <begin position="357"/>
        <end position="377"/>
    </location>
</feature>
<dbReference type="InterPro" id="IPR003018">
    <property type="entry name" value="GAF"/>
</dbReference>
<dbReference type="SMART" id="SM00065">
    <property type="entry name" value="GAF"/>
    <property type="match status" value="1"/>
</dbReference>
<evidence type="ECO:0000259" key="5">
    <source>
        <dbReference type="SMART" id="SM00065"/>
    </source>
</evidence>
<feature type="domain" description="GAF" evidence="5">
    <location>
        <begin position="182"/>
        <end position="335"/>
    </location>
</feature>
<dbReference type="SUPFAM" id="SSF55781">
    <property type="entry name" value="GAF domain-like"/>
    <property type="match status" value="1"/>
</dbReference>
<evidence type="ECO:0000313" key="6">
    <source>
        <dbReference type="EMBL" id="RIV87726.1"/>
    </source>
</evidence>
<keyword evidence="4" id="KW-0812">Transmembrane</keyword>
<evidence type="ECO:0000256" key="2">
    <source>
        <dbReference type="ARBA" id="ARBA00023054"/>
    </source>
</evidence>
<dbReference type="Gene3D" id="2.40.30.170">
    <property type="match status" value="1"/>
</dbReference>
<dbReference type="Pfam" id="PF01590">
    <property type="entry name" value="GAF"/>
    <property type="match status" value="1"/>
</dbReference>
<sequence>MTEVKAQTVGGNRAEGTASSSGNDAALWAALASATGPAEFCRAWLALQCARTPGVRGGLILLESSAGAYAPAAAWPAKPTDIEPLRLAGEAVLNNREPMIGPVADAPGLTVIAYPVVSGEGTHGAIVMTLQEAHAAVLQTALRELHWGVGWILSLVWQYRAAEREHGGERAALAMELLAAVQEEESLDEAVLALCNETCRILKADRAAVGLVAGDKVKLAAMSHGAWFRKKSDFAETLEAAMEEAFDQGATIACPAAEEDAADITIQHARLATALGSRALASVMLEDRGMPTGVLLLERDKEGEAFSQEELLLCETAAALVAPTIALKRREERLLSGRIRKKGMDGAKAMFGPRRPLAKALGGLAIILLLFLLLPFAQFRVSADSALEGRVQRTAAVPFSGFIASSDARAGDEVVAGQVLARLDDRDLRLDHARAQSEVQQFDRRYRQALASHERSEMNLFGAQLRQAQAELRLIEYKLERVNIVAPIDGVLVSGDVSQLIGSPVEEGETLFEVAPMDDFRVVLQVAESDISYLQPGQEGRFAPTGLAGRTVPFTVTKLTSVTSQEDGSNTFRVEGELADGAKEILRPGLEGVAKVDVDRRSRLWIWTRGLRDWLRLFFWKWLP</sequence>
<evidence type="ECO:0000313" key="7">
    <source>
        <dbReference type="Proteomes" id="UP000286576"/>
    </source>
</evidence>
<evidence type="ECO:0000256" key="4">
    <source>
        <dbReference type="SAM" id="Phobius"/>
    </source>
</evidence>
<protein>
    <submittedName>
        <fullName evidence="6">HlyD family efflux transporter periplasmic adaptor subunit</fullName>
    </submittedName>
</protein>
<organism evidence="6 7">
    <name type="scientific">Aurantiacibacter zhengii</name>
    <dbReference type="NCBI Taxonomy" id="2307003"/>
    <lineage>
        <taxon>Bacteria</taxon>
        <taxon>Pseudomonadati</taxon>
        <taxon>Pseudomonadota</taxon>
        <taxon>Alphaproteobacteria</taxon>
        <taxon>Sphingomonadales</taxon>
        <taxon>Erythrobacteraceae</taxon>
        <taxon>Aurantiacibacter</taxon>
    </lineage>
</organism>
<comment type="caution">
    <text evidence="6">The sequence shown here is derived from an EMBL/GenBank/DDBJ whole genome shotgun (WGS) entry which is preliminary data.</text>
</comment>
<dbReference type="OrthoDB" id="9810980at2"/>
<proteinExistence type="predicted"/>
<evidence type="ECO:0000256" key="1">
    <source>
        <dbReference type="ARBA" id="ARBA00004196"/>
    </source>
</evidence>
<dbReference type="InterPro" id="IPR029016">
    <property type="entry name" value="GAF-like_dom_sf"/>
</dbReference>
<dbReference type="Gene3D" id="1.10.287.470">
    <property type="entry name" value="Helix hairpin bin"/>
    <property type="match status" value="1"/>
</dbReference>
<keyword evidence="7" id="KW-1185">Reference proteome</keyword>
<dbReference type="RefSeq" id="WP_119585431.1">
    <property type="nucleotide sequence ID" value="NZ_CAWODQ010000012.1"/>
</dbReference>
<dbReference type="GO" id="GO:0030313">
    <property type="term" value="C:cell envelope"/>
    <property type="evidence" value="ECO:0007669"/>
    <property type="project" value="UniProtKB-SubCell"/>
</dbReference>
<keyword evidence="2" id="KW-0175">Coiled coil</keyword>
<name>A0A418NUG6_9SPHN</name>
<keyword evidence="4" id="KW-0472">Membrane</keyword>
<reference evidence="6 7" key="1">
    <citation type="submission" date="2018-08" db="EMBL/GenBank/DDBJ databases">
        <title>Erythrobacter zhengii sp.nov., a bacterium isolated from deep-sea sediment.</title>
        <authorList>
            <person name="Fang C."/>
            <person name="Wu Y.-H."/>
            <person name="Sun C."/>
            <person name="Wang H."/>
            <person name="Cheng H."/>
            <person name="Meng F.-X."/>
            <person name="Wang C.-S."/>
            <person name="Xu X.-W."/>
        </authorList>
    </citation>
    <scope>NUCLEOTIDE SEQUENCE [LARGE SCALE GENOMIC DNA]</scope>
    <source>
        <strain evidence="6 7">V18</strain>
    </source>
</reference>
<evidence type="ECO:0000256" key="3">
    <source>
        <dbReference type="SAM" id="MobiDB-lite"/>
    </source>
</evidence>
<keyword evidence="4" id="KW-1133">Transmembrane helix</keyword>
<feature type="region of interest" description="Disordered" evidence="3">
    <location>
        <begin position="1"/>
        <end position="20"/>
    </location>
</feature>
<dbReference type="PANTHER" id="PTHR32347:SF23">
    <property type="entry name" value="BLL5650 PROTEIN"/>
    <property type="match status" value="1"/>
</dbReference>
<dbReference type="PANTHER" id="PTHR32347">
    <property type="entry name" value="EFFLUX SYSTEM COMPONENT YKNX-RELATED"/>
    <property type="match status" value="1"/>
</dbReference>
<dbReference type="InterPro" id="IPR050465">
    <property type="entry name" value="UPF0194_transport"/>
</dbReference>
<dbReference type="EMBL" id="QXFL01000002">
    <property type="protein sequence ID" value="RIV87726.1"/>
    <property type="molecule type" value="Genomic_DNA"/>
</dbReference>
<dbReference type="Gene3D" id="2.40.50.100">
    <property type="match status" value="1"/>
</dbReference>
<accession>A0A418NUG6</accession>
<dbReference type="AlphaFoldDB" id="A0A418NUG6"/>
<comment type="subcellular location">
    <subcellularLocation>
        <location evidence="1">Cell envelope</location>
    </subcellularLocation>
</comment>
<dbReference type="SUPFAM" id="SSF111369">
    <property type="entry name" value="HlyD-like secretion proteins"/>
    <property type="match status" value="1"/>
</dbReference>
<gene>
    <name evidence="6" type="ORF">D2V07_05150</name>
</gene>
<dbReference type="Proteomes" id="UP000286576">
    <property type="component" value="Unassembled WGS sequence"/>
</dbReference>